<proteinExistence type="predicted"/>
<comment type="caution">
    <text evidence="1">The sequence shown here is derived from an EMBL/GenBank/DDBJ whole genome shotgun (WGS) entry which is preliminary data.</text>
</comment>
<accession>A0ACC1IU41</accession>
<sequence length="345" mass="37592">MPVHSPFPSVAIPVQDIVSFFFGLAQARLDKLNGEDYPLLIDGSTGKSYNFADIKQMSTAIAHGLKHRVFINEQSKHQSPDVDIDGVAMMFSPADIGISAIHYGTLMAGGTLVPIDPNLDAQSLSNRLEYRNASAAFVAAELFPTLLSACNLAGVSINESRIFITQGDIPGYTSLADLIDEHKSLCVEPLIPLMSEQELARKVALISHSSGTTGNPKGIMLTHCNIVTAQLQFDVYMAQHSTGIYTSSKEHPRYLLSSLPPWHDFGLSVLLYHPLISGLRLVQLSGFNPASYLAAIDKFEVDILYVTPWIIQGLVGDSSRFEDGTLTISSNPERKFITESEIILG</sequence>
<dbReference type="Proteomes" id="UP001150581">
    <property type="component" value="Unassembled WGS sequence"/>
</dbReference>
<evidence type="ECO:0000313" key="1">
    <source>
        <dbReference type="EMBL" id="KAJ1900911.1"/>
    </source>
</evidence>
<organism evidence="1 2">
    <name type="scientific">Kickxella alabastrina</name>
    <dbReference type="NCBI Taxonomy" id="61397"/>
    <lineage>
        <taxon>Eukaryota</taxon>
        <taxon>Fungi</taxon>
        <taxon>Fungi incertae sedis</taxon>
        <taxon>Zoopagomycota</taxon>
        <taxon>Kickxellomycotina</taxon>
        <taxon>Kickxellomycetes</taxon>
        <taxon>Kickxellales</taxon>
        <taxon>Kickxellaceae</taxon>
        <taxon>Kickxella</taxon>
    </lineage>
</organism>
<protein>
    <submittedName>
        <fullName evidence="1">Uncharacterized protein</fullName>
    </submittedName>
</protein>
<gene>
    <name evidence="1" type="ORF">LPJ66_001159</name>
</gene>
<name>A0ACC1IU41_9FUNG</name>
<keyword evidence="2" id="KW-1185">Reference proteome</keyword>
<evidence type="ECO:0000313" key="2">
    <source>
        <dbReference type="Proteomes" id="UP001150581"/>
    </source>
</evidence>
<reference evidence="1" key="1">
    <citation type="submission" date="2022-07" db="EMBL/GenBank/DDBJ databases">
        <title>Phylogenomic reconstructions and comparative analyses of Kickxellomycotina fungi.</title>
        <authorList>
            <person name="Reynolds N.K."/>
            <person name="Stajich J.E."/>
            <person name="Barry K."/>
            <person name="Grigoriev I.V."/>
            <person name="Crous P."/>
            <person name="Smith M.E."/>
        </authorList>
    </citation>
    <scope>NUCLEOTIDE SEQUENCE</scope>
    <source>
        <strain evidence="1">Benny 63K</strain>
    </source>
</reference>
<dbReference type="EMBL" id="JANBPG010000054">
    <property type="protein sequence ID" value="KAJ1900911.1"/>
    <property type="molecule type" value="Genomic_DNA"/>
</dbReference>